<dbReference type="STRING" id="1307761.L21SP2_1883"/>
<name>V5WJB4_9SPIO</name>
<dbReference type="EMBL" id="CP006939">
    <property type="protein sequence ID" value="AHC15256.1"/>
    <property type="molecule type" value="Genomic_DNA"/>
</dbReference>
<sequence length="193" mass="22525">MGSYYYAVASLPYLTFETEDVPGREEFLDICRQWGTESDLEILTRITLEPDAPGLHPLLDRYQRFETGLRNELVKQRSQNLQRDPQDYIHSDNTGDDHTAVSGLSEQVRAAVQAPTPLKADEILDRLRWQFLDELEIGQFFNVQQMIVYYLRLQILLRRNSLTKETGREEFDGHYQKVRSQMQEIQNDNGVQA</sequence>
<dbReference type="EC" id="3.6.3.14" evidence="1"/>
<organism evidence="1 2">
    <name type="scientific">Salinispira pacifica</name>
    <dbReference type="NCBI Taxonomy" id="1307761"/>
    <lineage>
        <taxon>Bacteria</taxon>
        <taxon>Pseudomonadati</taxon>
        <taxon>Spirochaetota</taxon>
        <taxon>Spirochaetia</taxon>
        <taxon>Spirochaetales</taxon>
        <taxon>Spirochaetaceae</taxon>
        <taxon>Salinispira</taxon>
    </lineage>
</organism>
<protein>
    <submittedName>
        <fullName evidence="1">V-type ATP synthase subunit C</fullName>
        <ecNumber evidence="1">3.6.3.14</ecNumber>
    </submittedName>
</protein>
<dbReference type="OrthoDB" id="5417808at2"/>
<dbReference type="InterPro" id="IPR024492">
    <property type="entry name" value="DUF2764"/>
</dbReference>
<evidence type="ECO:0000313" key="1">
    <source>
        <dbReference type="EMBL" id="AHC15256.1"/>
    </source>
</evidence>
<dbReference type="HOGENOM" id="CLU_121454_0_0_12"/>
<evidence type="ECO:0000313" key="2">
    <source>
        <dbReference type="Proteomes" id="UP000018680"/>
    </source>
</evidence>
<dbReference type="RefSeq" id="WP_024268173.1">
    <property type="nucleotide sequence ID" value="NC_023035.1"/>
</dbReference>
<dbReference type="GO" id="GO:0016787">
    <property type="term" value="F:hydrolase activity"/>
    <property type="evidence" value="ECO:0007669"/>
    <property type="project" value="UniProtKB-KW"/>
</dbReference>
<reference evidence="1 2" key="1">
    <citation type="journal article" date="2015" name="Stand. Genomic Sci.">
        <title>Complete genome sequence and description of Salinispira pacifica gen. nov., sp. nov., a novel spirochaete isolated form a hypersaline microbial mat.</title>
        <authorList>
            <person name="Ben Hania W."/>
            <person name="Joseph M."/>
            <person name="Schumann P."/>
            <person name="Bunk B."/>
            <person name="Fiebig A."/>
            <person name="Sproer C."/>
            <person name="Klenk H.P."/>
            <person name="Fardeau M.L."/>
            <person name="Spring S."/>
        </authorList>
    </citation>
    <scope>NUCLEOTIDE SEQUENCE [LARGE SCALE GENOMIC DNA]</scope>
    <source>
        <strain evidence="1 2">L21-RPul-D2</strain>
    </source>
</reference>
<dbReference type="eggNOG" id="ENOG50335X4">
    <property type="taxonomic scope" value="Bacteria"/>
</dbReference>
<dbReference type="KEGG" id="slr:L21SP2_1883"/>
<dbReference type="AlphaFoldDB" id="V5WJB4"/>
<keyword evidence="2" id="KW-1185">Reference proteome</keyword>
<accession>V5WJB4</accession>
<keyword evidence="1" id="KW-0378">Hydrolase</keyword>
<gene>
    <name evidence="1" type="ORF">L21SP2_1883</name>
</gene>
<proteinExistence type="predicted"/>
<dbReference type="Proteomes" id="UP000018680">
    <property type="component" value="Chromosome"/>
</dbReference>
<dbReference type="Pfam" id="PF10962">
    <property type="entry name" value="DUF2764"/>
    <property type="match status" value="1"/>
</dbReference>